<organism evidence="2 3">
    <name type="scientific">Pseudozyma hubeiensis (strain SY62)</name>
    <name type="common">Yeast</name>
    <dbReference type="NCBI Taxonomy" id="1305764"/>
    <lineage>
        <taxon>Eukaryota</taxon>
        <taxon>Fungi</taxon>
        <taxon>Dikarya</taxon>
        <taxon>Basidiomycota</taxon>
        <taxon>Ustilaginomycotina</taxon>
        <taxon>Ustilaginomycetes</taxon>
        <taxon>Ustilaginales</taxon>
        <taxon>Ustilaginaceae</taxon>
        <taxon>Pseudozyma</taxon>
    </lineage>
</organism>
<feature type="compositionally biased region" description="Low complexity" evidence="1">
    <location>
        <begin position="662"/>
        <end position="671"/>
    </location>
</feature>
<dbReference type="HOGENOM" id="CLU_007215_0_0_1"/>
<name>R9P738_PSEHS</name>
<feature type="compositionally biased region" description="Polar residues" evidence="1">
    <location>
        <begin position="382"/>
        <end position="394"/>
    </location>
</feature>
<feature type="compositionally biased region" description="Low complexity" evidence="1">
    <location>
        <begin position="1131"/>
        <end position="1143"/>
    </location>
</feature>
<feature type="compositionally biased region" description="Low complexity" evidence="1">
    <location>
        <begin position="1062"/>
        <end position="1073"/>
    </location>
</feature>
<feature type="region of interest" description="Disordered" evidence="1">
    <location>
        <begin position="955"/>
        <end position="1002"/>
    </location>
</feature>
<evidence type="ECO:0000256" key="1">
    <source>
        <dbReference type="SAM" id="MobiDB-lite"/>
    </source>
</evidence>
<sequence length="1238" mass="130830">MDPYAAMSSVQAGPSSGGLRSALAVDQSLQHKSSLATTRSTSSTSASSSSQHSFPDRTGAVGATASSSPSSSTRPFHRPAYTETVQSPKTRTFEKPARLPIHVRIVPKDIWLRIHVEPSQTIGSIKDAALLTANAPDYDPSLSYRFYQDAVNASAHAKIAPVASHDKVVKHRTYALPRSIACPPPDLSDLAASLAASVAGTNRFNKRPSRSNPSPASVARPTQPPPVPPLPNFDSAYSPRQTQVALPPPSTKQYATASPRSRSIPRSLSSRALGTGGSPARSASSGDVVGSPPAPVARQISTSSLATSPPSATSDWEATSNIATISSDVSASETSHSHSSSAIEEVSVRLDASLVTGDRNAKLEEAQARSRLSQWHARREQSSPAHSCNSTPTIASSSTFDSEAASSPRMNAVSSPSFHASSAGSHAASGYAASPRADSLHPYAATPPRRPIRINPGSTASTAPPAIFYTQPGACESFNSLASLDSYSPPSASAALMTTQDDDTSIMQWGTQAEAAPLSEEPSSPSPAPSSTLAALSSPVQPSEALLSGSPSSSTSPLRPRSKTVTAADVLRSRSARDDVPPMPDVISSPVRNSSLPKTNIRKLVPETSQRRDGPRMELLDMLKGAPGGIDDDEGFSTVKQRTVRQATATPPILRKQSSGDAAAAPSSPFAAAAPADTRDLYIAGIRLDEISRGVKDASHPLSAKYAVLSSANGCELDEWKTVAAYRIRPYELLELQWSIPTERVYIPPISLGETLRVDGAASGGNKGMFDRTWGDEQDAGPDTDAPCLEPYFEGWVYVLKGANAGKASARRSTKMGKWKVHWLTVRGWRMDLYRKKPRAGEAVMPEADQVWWLRSVEWVMEDADNAVPGNAALPALDAMPRSSITAGFSPKAGTASAGEVPMLTIRCITHFDHEALSTLLLRAWFRCSAAKVSVGTDNWRRKAVFRAVVAGRGGTAAPGRAGRGGRGGRNAKSRMRLRPSGWAKEWEDADQWSSDSEREEVGAPAELEHILLAQQQQERRDTVTQAKADDSARQKGRREHEAGARGIVPNGLYAALLGRTSGSSGNAASSISGDGGGGGGGGSLDASPYHQGTARQRHLAQSPSLPHIEPGLMLGSTSQYKDSRRHSKSVSRSPPRSRSPEPWIAPRSSAARGRSTPGSMHSSASSRNVSREASPMPSRKGSASGGSVHSDPYAMSPALVPGFVDAQPPPSVMLLKRFKASQERAKGANRDDHPAPT</sequence>
<feature type="compositionally biased region" description="Gly residues" evidence="1">
    <location>
        <begin position="955"/>
        <end position="969"/>
    </location>
</feature>
<feature type="compositionally biased region" description="Basic and acidic residues" evidence="1">
    <location>
        <begin position="1221"/>
        <end position="1238"/>
    </location>
</feature>
<feature type="compositionally biased region" description="Polar residues" evidence="1">
    <location>
        <begin position="1157"/>
        <end position="1169"/>
    </location>
</feature>
<dbReference type="EMBL" id="DF238778">
    <property type="protein sequence ID" value="GAC93890.1"/>
    <property type="molecule type" value="Genomic_DNA"/>
</dbReference>
<feature type="region of interest" description="Disordered" evidence="1">
    <location>
        <begin position="643"/>
        <end position="671"/>
    </location>
</feature>
<feature type="compositionally biased region" description="Gly residues" evidence="1">
    <location>
        <begin position="1074"/>
        <end position="1084"/>
    </location>
</feature>
<feature type="compositionally biased region" description="Basic and acidic residues" evidence="1">
    <location>
        <begin position="1018"/>
        <end position="1044"/>
    </location>
</feature>
<feature type="region of interest" description="Disordered" evidence="1">
    <location>
        <begin position="1"/>
        <end position="93"/>
    </location>
</feature>
<feature type="region of interest" description="Disordered" evidence="1">
    <location>
        <begin position="1016"/>
        <end position="1047"/>
    </location>
</feature>
<dbReference type="AlphaFoldDB" id="R9P738"/>
<dbReference type="STRING" id="1305764.R9P738"/>
<feature type="region of interest" description="Disordered" evidence="1">
    <location>
        <begin position="1062"/>
        <end position="1238"/>
    </location>
</feature>
<feature type="compositionally biased region" description="Low complexity" evidence="1">
    <location>
        <begin position="514"/>
        <end position="559"/>
    </location>
</feature>
<proteinExistence type="predicted"/>
<reference evidence="3" key="1">
    <citation type="journal article" date="2013" name="Genome Announc.">
        <title>Draft genome sequence of the basidiomycetous yeast-like fungus Pseudozyma hubeiensis SY62, which produces an abundant amount of the biosurfactant mannosylerythritol lipids.</title>
        <authorList>
            <person name="Konishi M."/>
            <person name="Hatada Y."/>
            <person name="Horiuchi J."/>
        </authorList>
    </citation>
    <scope>NUCLEOTIDE SEQUENCE [LARGE SCALE GENOMIC DNA]</scope>
    <source>
        <strain evidence="3">SY62</strain>
    </source>
</reference>
<feature type="compositionally biased region" description="Low complexity" evidence="1">
    <location>
        <begin position="33"/>
        <end position="50"/>
    </location>
</feature>
<dbReference type="RefSeq" id="XP_012187477.1">
    <property type="nucleotide sequence ID" value="XM_012332087.1"/>
</dbReference>
<dbReference type="GeneID" id="24106756"/>
<feature type="compositionally biased region" description="Low complexity" evidence="1">
    <location>
        <begin position="301"/>
        <end position="314"/>
    </location>
</feature>
<dbReference type="eggNOG" id="ENOG502QX6Z">
    <property type="taxonomic scope" value="Eukaryota"/>
</dbReference>
<keyword evidence="3" id="KW-1185">Reference proteome</keyword>
<evidence type="ECO:0000313" key="3">
    <source>
        <dbReference type="Proteomes" id="UP000014071"/>
    </source>
</evidence>
<feature type="compositionally biased region" description="Low complexity" evidence="1">
    <location>
        <begin position="257"/>
        <end position="273"/>
    </location>
</feature>
<feature type="region of interest" description="Disordered" evidence="1">
    <location>
        <begin position="514"/>
        <end position="598"/>
    </location>
</feature>
<dbReference type="Proteomes" id="UP000014071">
    <property type="component" value="Unassembled WGS sequence"/>
</dbReference>
<accession>R9P738</accession>
<feature type="compositionally biased region" description="Basic and acidic residues" evidence="1">
    <location>
        <begin position="571"/>
        <end position="580"/>
    </location>
</feature>
<feature type="compositionally biased region" description="Pro residues" evidence="1">
    <location>
        <begin position="222"/>
        <end position="231"/>
    </location>
</feature>
<feature type="compositionally biased region" description="Low complexity" evidence="1">
    <location>
        <begin position="395"/>
        <end position="435"/>
    </location>
</feature>
<evidence type="ECO:0000313" key="2">
    <source>
        <dbReference type="EMBL" id="GAC93890.1"/>
    </source>
</evidence>
<feature type="region of interest" description="Disordered" evidence="1">
    <location>
        <begin position="365"/>
        <end position="465"/>
    </location>
</feature>
<protein>
    <submittedName>
        <fullName evidence="2">Uncharacterized protein</fullName>
    </submittedName>
</protein>
<dbReference type="OrthoDB" id="3366752at2759"/>
<gene>
    <name evidence="2" type="ORF">PHSY_001458</name>
</gene>
<feature type="region of interest" description="Disordered" evidence="1">
    <location>
        <begin position="201"/>
        <end position="315"/>
    </location>
</feature>